<comment type="caution">
    <text evidence="2">The sequence shown here is derived from an EMBL/GenBank/DDBJ whole genome shotgun (WGS) entry which is preliminary data.</text>
</comment>
<protein>
    <recommendedName>
        <fullName evidence="4">Fungal N-terminal domain-containing protein</fullName>
    </recommendedName>
</protein>
<evidence type="ECO:0000256" key="1">
    <source>
        <dbReference type="SAM" id="MobiDB-lite"/>
    </source>
</evidence>
<keyword evidence="3" id="KW-1185">Reference proteome</keyword>
<feature type="compositionally biased region" description="Low complexity" evidence="1">
    <location>
        <begin position="186"/>
        <end position="198"/>
    </location>
</feature>
<feature type="region of interest" description="Disordered" evidence="1">
    <location>
        <begin position="168"/>
        <end position="213"/>
    </location>
</feature>
<sequence>MKSKMAGGLQDEGLGDFLVLVKVVTDLQQTCELVTRDAPGDFQTLVGDLSTLVGVMTRIKDDLQRPGSTLAKQGEQRLLLLGTVSKTLEHTLKKFKRVVDRYKHLVSGNGVRGLWSRVQWMAEQAQIKKIRVDLGFSIASLQLVMASIGDSSLRRLEDSLQRLHVSVTSLASHPEQTDNTPTPDPDISGNDSDSTSSSADEHTVKASQTRELPWAELRPDDRTAVLEVLMRNCQAAFYRFCDEQDIIGSKYHCFDNITGPTDISFLHWIRKLNRESAREQFVEDATTFHSDLRNCGEKIAKAAEKRIDFDKSEALEYVDCARVILNQIKGWQWVRQADEIRSAIENDRVCMLEIKRRGHGWTLKDEVEYLQPLQEKMIRKRKRTL</sequence>
<organism evidence="2 3">
    <name type="scientific">Glutinoglossum americanum</name>
    <dbReference type="NCBI Taxonomy" id="1670608"/>
    <lineage>
        <taxon>Eukaryota</taxon>
        <taxon>Fungi</taxon>
        <taxon>Dikarya</taxon>
        <taxon>Ascomycota</taxon>
        <taxon>Pezizomycotina</taxon>
        <taxon>Geoglossomycetes</taxon>
        <taxon>Geoglossales</taxon>
        <taxon>Geoglossaceae</taxon>
        <taxon>Glutinoglossum</taxon>
    </lineage>
</organism>
<gene>
    <name evidence="2" type="ORF">FGG08_001122</name>
</gene>
<dbReference type="Proteomes" id="UP000698800">
    <property type="component" value="Unassembled WGS sequence"/>
</dbReference>
<accession>A0A9P8L5J6</accession>
<dbReference type="AlphaFoldDB" id="A0A9P8L5J6"/>
<name>A0A9P8L5J6_9PEZI</name>
<evidence type="ECO:0000313" key="3">
    <source>
        <dbReference type="Proteomes" id="UP000698800"/>
    </source>
</evidence>
<evidence type="ECO:0000313" key="2">
    <source>
        <dbReference type="EMBL" id="KAH0544755.1"/>
    </source>
</evidence>
<dbReference type="EMBL" id="JAGHQL010000014">
    <property type="protein sequence ID" value="KAH0544755.1"/>
    <property type="molecule type" value="Genomic_DNA"/>
</dbReference>
<dbReference type="OrthoDB" id="3045089at2759"/>
<evidence type="ECO:0008006" key="4">
    <source>
        <dbReference type="Google" id="ProtNLM"/>
    </source>
</evidence>
<reference evidence="2" key="1">
    <citation type="submission" date="2021-03" db="EMBL/GenBank/DDBJ databases">
        <title>Comparative genomics and phylogenomic investigation of the class Geoglossomycetes provide insights into ecological specialization and systematics.</title>
        <authorList>
            <person name="Melie T."/>
            <person name="Pirro S."/>
            <person name="Miller A.N."/>
            <person name="Quandt A."/>
        </authorList>
    </citation>
    <scope>NUCLEOTIDE SEQUENCE</scope>
    <source>
        <strain evidence="2">GBOQ0MN5Z8</strain>
    </source>
</reference>
<proteinExistence type="predicted"/>